<feature type="signal peptide" evidence="1">
    <location>
        <begin position="1"/>
        <end position="22"/>
    </location>
</feature>
<comment type="caution">
    <text evidence="2">The sequence shown here is derived from an EMBL/GenBank/DDBJ whole genome shotgun (WGS) entry which is preliminary data.</text>
</comment>
<dbReference type="EMBL" id="ARZY01000055">
    <property type="protein sequence ID" value="EWH08257.1"/>
    <property type="molecule type" value="Genomic_DNA"/>
</dbReference>
<sequence>MRAKALAYLALCFYIFSFTARSSTTNLSTQVSAEYAHSDNIMNAYKAADIYDDQTHTVLAKVSYALPITINRKVNFVASAKANRQQSFSMLNNTELALGAWYGWQNKFEYLAPYYIVSANIKTVNSRSNARDAKQLDLTFIWNKRLTDVLQMRAGLNSSHITANKKVFDQTINQAFGQAEYKLTNNWQLHLRVNYAMGDLVSSQRTSYCINDQETSQVYTPNQYNYLWYDQDINQNLCGDWYSYNYSGRFYTGYIAGHYKSNAHKISLKVQRAWTHADNSVSSYQKNELSVSYRYKF</sequence>
<evidence type="ECO:0000313" key="2">
    <source>
        <dbReference type="EMBL" id="EWH08257.1"/>
    </source>
</evidence>
<keyword evidence="3" id="KW-1185">Reference proteome</keyword>
<evidence type="ECO:0000256" key="1">
    <source>
        <dbReference type="SAM" id="SignalP"/>
    </source>
</evidence>
<dbReference type="Proteomes" id="UP000019276">
    <property type="component" value="Unassembled WGS sequence"/>
</dbReference>
<name>W7QH25_9ALTE</name>
<dbReference type="AlphaFoldDB" id="W7QH25"/>
<accession>W7QH25</accession>
<proteinExistence type="predicted"/>
<dbReference type="RefSeq" id="WP_035016472.1">
    <property type="nucleotide sequence ID" value="NZ_ARZY01000055.1"/>
</dbReference>
<gene>
    <name evidence="2" type="ORF">DS2_18288</name>
</gene>
<feature type="chain" id="PRO_5004898083" evidence="1">
    <location>
        <begin position="23"/>
        <end position="297"/>
    </location>
</feature>
<keyword evidence="1" id="KW-0732">Signal</keyword>
<protein>
    <submittedName>
        <fullName evidence="2">Uncharacterized protein</fullName>
    </submittedName>
</protein>
<dbReference type="OrthoDB" id="6383853at2"/>
<reference evidence="2 3" key="1">
    <citation type="journal article" date="2014" name="Genome Announc.">
        <title>Draft Genome Sequence of the Agar-Degrading Bacterium Catenovulum sp. Strain DS-2, Isolated from Intestines of Haliotis diversicolor.</title>
        <authorList>
            <person name="Shan D."/>
            <person name="Li X."/>
            <person name="Gu Z."/>
            <person name="Wei G."/>
            <person name="Gao Z."/>
            <person name="Shao Z."/>
        </authorList>
    </citation>
    <scope>NUCLEOTIDE SEQUENCE [LARGE SCALE GENOMIC DNA]</scope>
    <source>
        <strain evidence="2 3">DS-2</strain>
    </source>
</reference>
<organism evidence="2 3">
    <name type="scientific">Catenovulum agarivorans DS-2</name>
    <dbReference type="NCBI Taxonomy" id="1328313"/>
    <lineage>
        <taxon>Bacteria</taxon>
        <taxon>Pseudomonadati</taxon>
        <taxon>Pseudomonadota</taxon>
        <taxon>Gammaproteobacteria</taxon>
        <taxon>Alteromonadales</taxon>
        <taxon>Alteromonadaceae</taxon>
        <taxon>Catenovulum</taxon>
    </lineage>
</organism>
<evidence type="ECO:0000313" key="3">
    <source>
        <dbReference type="Proteomes" id="UP000019276"/>
    </source>
</evidence>